<gene>
    <name evidence="1" type="ORF">CCAP1982_LOCUS9283</name>
</gene>
<dbReference type="AlphaFoldDB" id="A0A811UR51"/>
<accession>A0A811UR51</accession>
<protein>
    <submittedName>
        <fullName evidence="1">(Mediterranean fruit fly) hypothetical protein</fullName>
    </submittedName>
</protein>
<dbReference type="Proteomes" id="UP000606786">
    <property type="component" value="Unassembled WGS sequence"/>
</dbReference>
<dbReference type="SUPFAM" id="SSF47113">
    <property type="entry name" value="Histone-fold"/>
    <property type="match status" value="1"/>
</dbReference>
<dbReference type="GO" id="GO:0046982">
    <property type="term" value="F:protein heterodimerization activity"/>
    <property type="evidence" value="ECO:0007669"/>
    <property type="project" value="InterPro"/>
</dbReference>
<keyword evidence="2" id="KW-1185">Reference proteome</keyword>
<evidence type="ECO:0000313" key="1">
    <source>
        <dbReference type="EMBL" id="CAD7000808.1"/>
    </source>
</evidence>
<name>A0A811UR51_CERCA</name>
<comment type="caution">
    <text evidence="1">The sequence shown here is derived from an EMBL/GenBank/DDBJ whole genome shotgun (WGS) entry which is preliminary data.</text>
</comment>
<organism evidence="1 2">
    <name type="scientific">Ceratitis capitata</name>
    <name type="common">Mediterranean fruit fly</name>
    <name type="synonym">Tephritis capitata</name>
    <dbReference type="NCBI Taxonomy" id="7213"/>
    <lineage>
        <taxon>Eukaryota</taxon>
        <taxon>Metazoa</taxon>
        <taxon>Ecdysozoa</taxon>
        <taxon>Arthropoda</taxon>
        <taxon>Hexapoda</taxon>
        <taxon>Insecta</taxon>
        <taxon>Pterygota</taxon>
        <taxon>Neoptera</taxon>
        <taxon>Endopterygota</taxon>
        <taxon>Diptera</taxon>
        <taxon>Brachycera</taxon>
        <taxon>Muscomorpha</taxon>
        <taxon>Tephritoidea</taxon>
        <taxon>Tephritidae</taxon>
        <taxon>Ceratitis</taxon>
        <taxon>Ceratitis</taxon>
    </lineage>
</organism>
<dbReference type="EMBL" id="CAJHJT010000023">
    <property type="protein sequence ID" value="CAD7000808.1"/>
    <property type="molecule type" value="Genomic_DNA"/>
</dbReference>
<sequence>MPSKPRANAIKKEDNSKTILLTIHYNVKRLTITRRDIEIAMGLPLLGKLAKHAVNEVTQKNDLCFEQVILTAQENLDTMTDKFDEVAYSIASNAEHVMFSLLIHPENGPVVMEELELNFGRLEFLIKVQMQKIQDFLPIYEGHLEQVLGKSNSVHLDDSRVSITEMTVHVGPDEPIAVTTKLGWVAYGSAPPVSASVQCLLVRKSPTPKQPHQLGKPGSENPK</sequence>
<proteinExistence type="predicted"/>
<evidence type="ECO:0000313" key="2">
    <source>
        <dbReference type="Proteomes" id="UP000606786"/>
    </source>
</evidence>
<dbReference type="InterPro" id="IPR009072">
    <property type="entry name" value="Histone-fold"/>
</dbReference>
<reference evidence="1" key="1">
    <citation type="submission" date="2020-11" db="EMBL/GenBank/DDBJ databases">
        <authorList>
            <person name="Whitehead M."/>
        </authorList>
    </citation>
    <scope>NUCLEOTIDE SEQUENCE</scope>
    <source>
        <strain evidence="1">EGII</strain>
    </source>
</reference>